<feature type="region of interest" description="Disordered" evidence="1">
    <location>
        <begin position="1"/>
        <end position="55"/>
    </location>
</feature>
<protein>
    <submittedName>
        <fullName evidence="2">Uncharacterized protein</fullName>
    </submittedName>
</protein>
<reference evidence="2" key="1">
    <citation type="submission" date="2020-02" db="EMBL/GenBank/DDBJ databases">
        <authorList>
            <person name="Meier V. D."/>
        </authorList>
    </citation>
    <scope>NUCLEOTIDE SEQUENCE</scope>
    <source>
        <strain evidence="2">AVDCRST_MAG32</strain>
    </source>
</reference>
<name>A0A6J4MZ92_9ACTN</name>
<gene>
    <name evidence="2" type="ORF">AVDCRST_MAG32-884</name>
</gene>
<accession>A0A6J4MZ92</accession>
<dbReference type="EMBL" id="CADCUM010000036">
    <property type="protein sequence ID" value="CAA9372959.1"/>
    <property type="molecule type" value="Genomic_DNA"/>
</dbReference>
<proteinExistence type="predicted"/>
<feature type="compositionally biased region" description="Gly residues" evidence="1">
    <location>
        <begin position="1"/>
        <end position="12"/>
    </location>
</feature>
<evidence type="ECO:0000256" key="1">
    <source>
        <dbReference type="SAM" id="MobiDB-lite"/>
    </source>
</evidence>
<dbReference type="AlphaFoldDB" id="A0A6J4MZ92"/>
<evidence type="ECO:0000313" key="2">
    <source>
        <dbReference type="EMBL" id="CAA9372959.1"/>
    </source>
</evidence>
<sequence>MAGTGPPDGGGAARPERSRTGPAAATGSPRRGPPAGSLERLELGGPYSCPPRIGR</sequence>
<organism evidence="2">
    <name type="scientific">uncultured Nocardioides sp</name>
    <dbReference type="NCBI Taxonomy" id="198441"/>
    <lineage>
        <taxon>Bacteria</taxon>
        <taxon>Bacillati</taxon>
        <taxon>Actinomycetota</taxon>
        <taxon>Actinomycetes</taxon>
        <taxon>Propionibacteriales</taxon>
        <taxon>Nocardioidaceae</taxon>
        <taxon>Nocardioides</taxon>
        <taxon>environmental samples</taxon>
    </lineage>
</organism>